<reference evidence="1" key="1">
    <citation type="submission" date="2019-07" db="EMBL/GenBank/DDBJ databases">
        <title>Annotation for the trematode Paragonimus miyazaki's.</title>
        <authorList>
            <person name="Choi Y.-J."/>
        </authorList>
    </citation>
    <scope>NUCLEOTIDE SEQUENCE</scope>
    <source>
        <strain evidence="1">Japan</strain>
    </source>
</reference>
<proteinExistence type="predicted"/>
<keyword evidence="2" id="KW-1185">Reference proteome</keyword>
<evidence type="ECO:0000313" key="1">
    <source>
        <dbReference type="EMBL" id="KAF7234174.1"/>
    </source>
</evidence>
<dbReference type="EMBL" id="JTDE01011637">
    <property type="protein sequence ID" value="KAF7234174.1"/>
    <property type="molecule type" value="Genomic_DNA"/>
</dbReference>
<comment type="caution">
    <text evidence="1">The sequence shown here is derived from an EMBL/GenBank/DDBJ whole genome shotgun (WGS) entry which is preliminary data.</text>
</comment>
<feature type="non-terminal residue" evidence="1">
    <location>
        <position position="1"/>
    </location>
</feature>
<protein>
    <recommendedName>
        <fullName evidence="3">Apple domain-containing protein</fullName>
    </recommendedName>
</protein>
<dbReference type="Proteomes" id="UP000822476">
    <property type="component" value="Unassembled WGS sequence"/>
</dbReference>
<organism evidence="1 2">
    <name type="scientific">Paragonimus skrjabini miyazakii</name>
    <dbReference type="NCBI Taxonomy" id="59628"/>
    <lineage>
        <taxon>Eukaryota</taxon>
        <taxon>Metazoa</taxon>
        <taxon>Spiralia</taxon>
        <taxon>Lophotrochozoa</taxon>
        <taxon>Platyhelminthes</taxon>
        <taxon>Trematoda</taxon>
        <taxon>Digenea</taxon>
        <taxon>Plagiorchiida</taxon>
        <taxon>Troglotremata</taxon>
        <taxon>Troglotrematidae</taxon>
        <taxon>Paragonimus</taxon>
    </lineage>
</organism>
<evidence type="ECO:0000313" key="2">
    <source>
        <dbReference type="Proteomes" id="UP000822476"/>
    </source>
</evidence>
<gene>
    <name evidence="1" type="ORF">EG68_12383</name>
</gene>
<dbReference type="OrthoDB" id="6240472at2759"/>
<sequence>GTEAVTFYRQTAGKFGDFPIATGYDPLPVLCEYGGPLATMTMSIKFRSNFPVFLANFVQQNPLFYGCFSETLLNVTPIQCAFACARDFACRSVYFNQQGGECVRMLYADSLLPNSQTSGKTGWMRFAKTCTPTSASNP</sequence>
<dbReference type="AlphaFoldDB" id="A0A8S9YNJ7"/>
<evidence type="ECO:0008006" key="3">
    <source>
        <dbReference type="Google" id="ProtNLM"/>
    </source>
</evidence>
<name>A0A8S9YNJ7_9TREM</name>
<accession>A0A8S9YNJ7</accession>
<dbReference type="SUPFAM" id="SSF57414">
    <property type="entry name" value="Hairpin loop containing domain-like"/>
    <property type="match status" value="1"/>
</dbReference>